<dbReference type="PROSITE" id="PS50977">
    <property type="entry name" value="HTH_TETR_2"/>
    <property type="match status" value="1"/>
</dbReference>
<dbReference type="InterPro" id="IPR041583">
    <property type="entry name" value="TetR_C_31"/>
</dbReference>
<sequence length="189" mass="21460">MSRRPNDPQRRDRILDATLETIALHGIHAVTHRKIASCADVPLGSMTYYFAGIDALLDEAFTRFTQQMSAQYAAFFTQVDSAATASDAVTELIFSAQVTTPHNMELMYQLYALMSKKPMLKSVMQNWMRTSQTTLERWFDPVTARALDAFIEGMTLHFVVDREPLSRADIRKMVGRIAGEMEERPFTSL</sequence>
<dbReference type="RefSeq" id="WP_229220944.1">
    <property type="nucleotide sequence ID" value="NZ_JAWJAC010000010.1"/>
</dbReference>
<protein>
    <submittedName>
        <fullName evidence="4">TetR family transcriptional regulator</fullName>
    </submittedName>
</protein>
<evidence type="ECO:0000256" key="1">
    <source>
        <dbReference type="ARBA" id="ARBA00023125"/>
    </source>
</evidence>
<dbReference type="Pfam" id="PF00440">
    <property type="entry name" value="TetR_N"/>
    <property type="match status" value="1"/>
</dbReference>
<proteinExistence type="predicted"/>
<keyword evidence="1 2" id="KW-0238">DNA-binding</keyword>
<feature type="domain" description="HTH tetR-type" evidence="3">
    <location>
        <begin position="8"/>
        <end position="68"/>
    </location>
</feature>
<dbReference type="GO" id="GO:0000976">
    <property type="term" value="F:transcription cis-regulatory region binding"/>
    <property type="evidence" value="ECO:0007669"/>
    <property type="project" value="TreeGrafter"/>
</dbReference>
<keyword evidence="5" id="KW-1185">Reference proteome</keyword>
<dbReference type="PANTHER" id="PTHR30055:SF226">
    <property type="entry name" value="HTH-TYPE TRANSCRIPTIONAL REGULATOR PKSA"/>
    <property type="match status" value="1"/>
</dbReference>
<evidence type="ECO:0000259" key="3">
    <source>
        <dbReference type="PROSITE" id="PS50977"/>
    </source>
</evidence>
<dbReference type="GO" id="GO:0003700">
    <property type="term" value="F:DNA-binding transcription factor activity"/>
    <property type="evidence" value="ECO:0007669"/>
    <property type="project" value="TreeGrafter"/>
</dbReference>
<dbReference type="Gene3D" id="1.10.357.10">
    <property type="entry name" value="Tetracycline Repressor, domain 2"/>
    <property type="match status" value="1"/>
</dbReference>
<reference evidence="4 5" key="1">
    <citation type="submission" date="2023-10" db="EMBL/GenBank/DDBJ databases">
        <title>Phytobacter spp. The emergence of a new genus of hospital-origin enterobacteria encoding carbapenemases in Argentina.</title>
        <authorList>
            <person name="Vay C."/>
            <person name="Almuzara M."/>
            <person name="Traglia G.M."/>
            <person name="Campos J."/>
        </authorList>
    </citation>
    <scope>NUCLEOTIDE SEQUENCE [LARGE SCALE GENOMIC DNA]</scope>
    <source>
        <strain evidence="4 5">CVMA36</strain>
    </source>
</reference>
<evidence type="ECO:0000256" key="2">
    <source>
        <dbReference type="PROSITE-ProRule" id="PRU00335"/>
    </source>
</evidence>
<comment type="caution">
    <text evidence="4">The sequence shown here is derived from an EMBL/GenBank/DDBJ whole genome shotgun (WGS) entry which is preliminary data.</text>
</comment>
<evidence type="ECO:0000313" key="4">
    <source>
        <dbReference type="EMBL" id="MDV2864238.1"/>
    </source>
</evidence>
<evidence type="ECO:0000313" key="5">
    <source>
        <dbReference type="Proteomes" id="UP001286589"/>
    </source>
</evidence>
<organism evidence="4 5">
    <name type="scientific">Phytobacter ursingii</name>
    <dbReference type="NCBI Taxonomy" id="1972431"/>
    <lineage>
        <taxon>Bacteria</taxon>
        <taxon>Pseudomonadati</taxon>
        <taxon>Pseudomonadota</taxon>
        <taxon>Gammaproteobacteria</taxon>
        <taxon>Enterobacterales</taxon>
        <taxon>Enterobacteriaceae</taxon>
        <taxon>Phytobacter</taxon>
    </lineage>
</organism>
<dbReference type="PANTHER" id="PTHR30055">
    <property type="entry name" value="HTH-TYPE TRANSCRIPTIONAL REGULATOR RUTR"/>
    <property type="match status" value="1"/>
</dbReference>
<dbReference type="AlphaFoldDB" id="A0AB35RQH9"/>
<dbReference type="Pfam" id="PF17940">
    <property type="entry name" value="TetR_C_31"/>
    <property type="match status" value="1"/>
</dbReference>
<gene>
    <name evidence="4" type="ORF">R0H02_17440</name>
</gene>
<dbReference type="SUPFAM" id="SSF48498">
    <property type="entry name" value="Tetracyclin repressor-like, C-terminal domain"/>
    <property type="match status" value="1"/>
</dbReference>
<dbReference type="InterPro" id="IPR001647">
    <property type="entry name" value="HTH_TetR"/>
</dbReference>
<accession>A0AB35RQH9</accession>
<dbReference type="InterPro" id="IPR009057">
    <property type="entry name" value="Homeodomain-like_sf"/>
</dbReference>
<feature type="DNA-binding region" description="H-T-H motif" evidence="2">
    <location>
        <begin position="31"/>
        <end position="50"/>
    </location>
</feature>
<dbReference type="InterPro" id="IPR050109">
    <property type="entry name" value="HTH-type_TetR-like_transc_reg"/>
</dbReference>
<dbReference type="SUPFAM" id="SSF46689">
    <property type="entry name" value="Homeodomain-like"/>
    <property type="match status" value="1"/>
</dbReference>
<name>A0AB35RQH9_9ENTR</name>
<dbReference type="EMBL" id="JAWJAC010000010">
    <property type="protein sequence ID" value="MDV2864238.1"/>
    <property type="molecule type" value="Genomic_DNA"/>
</dbReference>
<dbReference type="Proteomes" id="UP001286589">
    <property type="component" value="Unassembled WGS sequence"/>
</dbReference>
<dbReference type="InterPro" id="IPR036271">
    <property type="entry name" value="Tet_transcr_reg_TetR-rel_C_sf"/>
</dbReference>